<reference evidence="2" key="1">
    <citation type="submission" date="2016-10" db="EMBL/GenBank/DDBJ databases">
        <title>Sequence of Gallionella enrichment culture.</title>
        <authorList>
            <person name="Poehlein A."/>
            <person name="Muehling M."/>
            <person name="Daniel R."/>
        </authorList>
    </citation>
    <scope>NUCLEOTIDE SEQUENCE</scope>
</reference>
<name>A0A1J5P0G7_9ZZZZ</name>
<organism evidence="2">
    <name type="scientific">mine drainage metagenome</name>
    <dbReference type="NCBI Taxonomy" id="410659"/>
    <lineage>
        <taxon>unclassified sequences</taxon>
        <taxon>metagenomes</taxon>
        <taxon>ecological metagenomes</taxon>
    </lineage>
</organism>
<keyword evidence="2" id="KW-0808">Transferase</keyword>
<dbReference type="EMBL" id="MLJW01007636">
    <property type="protein sequence ID" value="OIQ65041.1"/>
    <property type="molecule type" value="Genomic_DNA"/>
</dbReference>
<dbReference type="Gene3D" id="3.40.50.150">
    <property type="entry name" value="Vaccinia Virus protein VP39"/>
    <property type="match status" value="1"/>
</dbReference>
<accession>A0A1J5P0G7</accession>
<dbReference type="GO" id="GO:0032259">
    <property type="term" value="P:methylation"/>
    <property type="evidence" value="ECO:0007669"/>
    <property type="project" value="UniProtKB-KW"/>
</dbReference>
<protein>
    <submittedName>
        <fullName evidence="2">Methyltransferase domain protein</fullName>
    </submittedName>
</protein>
<dbReference type="SUPFAM" id="SSF53335">
    <property type="entry name" value="S-adenosyl-L-methionine-dependent methyltransferases"/>
    <property type="match status" value="1"/>
</dbReference>
<feature type="domain" description="Methyltransferase type 12" evidence="1">
    <location>
        <begin position="42"/>
        <end position="148"/>
    </location>
</feature>
<dbReference type="GO" id="GO:0008168">
    <property type="term" value="F:methyltransferase activity"/>
    <property type="evidence" value="ECO:0007669"/>
    <property type="project" value="UniProtKB-KW"/>
</dbReference>
<comment type="caution">
    <text evidence="2">The sequence shown here is derived from an EMBL/GenBank/DDBJ whole genome shotgun (WGS) entry which is preliminary data.</text>
</comment>
<gene>
    <name evidence="2" type="ORF">GALL_534030</name>
</gene>
<proteinExistence type="predicted"/>
<dbReference type="InterPro" id="IPR029063">
    <property type="entry name" value="SAM-dependent_MTases_sf"/>
</dbReference>
<keyword evidence="2" id="KW-0489">Methyltransferase</keyword>
<sequence length="267" mass="30173">MNIYSAQCLLPPAVVTTGPSDPQMRQIRDVLYGFPERTIKILDFGAGKGRLITNLLEAATSITSLSTNLDYIALDCDSENRIECEAQIARVYGDVKHRWFKTSQSLIERHNKGSFDVIVITNVLHEISPKYWLKLFGSTGELTELLADKGQLLLVEDQRIPIGETAHEFGFIVLDTVAIKDLFMISGNDEQIIQASERDGRLKAHLIPKSYLARCDKNSVQKALESHCQHSKSEIEMLRAQRDKNKARLFAFWVHQYANAKLALEAR</sequence>
<evidence type="ECO:0000313" key="2">
    <source>
        <dbReference type="EMBL" id="OIQ65041.1"/>
    </source>
</evidence>
<dbReference type="Pfam" id="PF08242">
    <property type="entry name" value="Methyltransf_12"/>
    <property type="match status" value="1"/>
</dbReference>
<dbReference type="AlphaFoldDB" id="A0A1J5P0G7"/>
<dbReference type="InterPro" id="IPR013217">
    <property type="entry name" value="Methyltransf_12"/>
</dbReference>
<evidence type="ECO:0000259" key="1">
    <source>
        <dbReference type="Pfam" id="PF08242"/>
    </source>
</evidence>